<dbReference type="Proteomes" id="UP001501822">
    <property type="component" value="Unassembled WGS sequence"/>
</dbReference>
<organism evidence="3 4">
    <name type="scientific">Actinoallomurus spadix</name>
    <dbReference type="NCBI Taxonomy" id="79912"/>
    <lineage>
        <taxon>Bacteria</taxon>
        <taxon>Bacillati</taxon>
        <taxon>Actinomycetota</taxon>
        <taxon>Actinomycetes</taxon>
        <taxon>Streptosporangiales</taxon>
        <taxon>Thermomonosporaceae</taxon>
        <taxon>Actinoallomurus</taxon>
    </lineage>
</organism>
<sequence length="404" mass="43613">MTGLALLTLTAACGRPRESVRVVVIWSGSELSRFRSVLAPFVRGGVDVGVRSAGNDLDALIANRVARTAVPDVALIQSPAMVDAHRDRLTPLPPARGIPASWADLLARDGTNYGVWFKAAHKSLVWYRRDRLGGDQAATWDQWVDLCRAMAASGHPPLALGAADGWVLTDWFENALLSVDPEVYRALVGGAPLWTHPRVREALRRVGEVWAIPGAFPGGPRRALLIQFDQAVLDVFRHGRAAMLVGADFDHPVIEQFGSAPAGWFRFPCREGEKRSLIVGGDAAVLLNRHSDAGRELIAWLATPRAADIWARAGGFLSVNPAVKDYPPDLAALADQVRAETTTGQGPAFDLSDQLGGRLTGSDGRGTWKIFQDFFAGVAIHRTPLDVAVTRTCERLAAEQEASS</sequence>
<dbReference type="InterPro" id="IPR050490">
    <property type="entry name" value="Bact_solute-bd_prot1"/>
</dbReference>
<dbReference type="Pfam" id="PF01547">
    <property type="entry name" value="SBP_bac_1"/>
    <property type="match status" value="1"/>
</dbReference>
<evidence type="ECO:0000256" key="1">
    <source>
        <dbReference type="ARBA" id="ARBA00008520"/>
    </source>
</evidence>
<dbReference type="PANTHER" id="PTHR43649">
    <property type="entry name" value="ARABINOSE-BINDING PROTEIN-RELATED"/>
    <property type="match status" value="1"/>
</dbReference>
<evidence type="ECO:0000313" key="3">
    <source>
        <dbReference type="EMBL" id="GAA0342832.1"/>
    </source>
</evidence>
<gene>
    <name evidence="3" type="ORF">GCM10010151_35550</name>
</gene>
<dbReference type="Gene3D" id="3.40.190.10">
    <property type="entry name" value="Periplasmic binding protein-like II"/>
    <property type="match status" value="2"/>
</dbReference>
<proteinExistence type="inferred from homology"/>
<comment type="caution">
    <text evidence="3">The sequence shown here is derived from an EMBL/GenBank/DDBJ whole genome shotgun (WGS) entry which is preliminary data.</text>
</comment>
<dbReference type="InterPro" id="IPR006059">
    <property type="entry name" value="SBP"/>
</dbReference>
<dbReference type="PANTHER" id="PTHR43649:SF29">
    <property type="entry name" value="OSMOPROTECTIVE COMPOUNDS-BINDING PROTEIN GGTB"/>
    <property type="match status" value="1"/>
</dbReference>
<dbReference type="SUPFAM" id="SSF53850">
    <property type="entry name" value="Periplasmic binding protein-like II"/>
    <property type="match status" value="1"/>
</dbReference>
<reference evidence="3 4" key="1">
    <citation type="journal article" date="2019" name="Int. J. Syst. Evol. Microbiol.">
        <title>The Global Catalogue of Microorganisms (GCM) 10K type strain sequencing project: providing services to taxonomists for standard genome sequencing and annotation.</title>
        <authorList>
            <consortium name="The Broad Institute Genomics Platform"/>
            <consortium name="The Broad Institute Genome Sequencing Center for Infectious Disease"/>
            <person name="Wu L."/>
            <person name="Ma J."/>
        </authorList>
    </citation>
    <scope>NUCLEOTIDE SEQUENCE [LARGE SCALE GENOMIC DNA]</scope>
    <source>
        <strain evidence="3 4">JCM 3146</strain>
    </source>
</reference>
<evidence type="ECO:0000313" key="4">
    <source>
        <dbReference type="Proteomes" id="UP001501822"/>
    </source>
</evidence>
<evidence type="ECO:0000256" key="2">
    <source>
        <dbReference type="ARBA" id="ARBA00022448"/>
    </source>
</evidence>
<name>A0ABN0WNN1_9ACTN</name>
<keyword evidence="4" id="KW-1185">Reference proteome</keyword>
<comment type="similarity">
    <text evidence="1">Belongs to the bacterial solute-binding protein 1 family.</text>
</comment>
<dbReference type="EMBL" id="BAAABM010000029">
    <property type="protein sequence ID" value="GAA0342832.1"/>
    <property type="molecule type" value="Genomic_DNA"/>
</dbReference>
<accession>A0ABN0WNN1</accession>
<keyword evidence="2" id="KW-0813">Transport</keyword>
<protein>
    <submittedName>
        <fullName evidence="3">ABC transporter substrate-binding protein</fullName>
    </submittedName>
</protein>